<accession>E2S866</accession>
<name>E2S866_9ACTN</name>
<evidence type="ECO:0000259" key="4">
    <source>
        <dbReference type="Pfam" id="PF17853"/>
    </source>
</evidence>
<comment type="caution">
    <text evidence="5">The sequence shown here is derived from an EMBL/GenBank/DDBJ whole genome shotgun (WGS) entry which is preliminary data.</text>
</comment>
<dbReference type="STRING" id="585531.HMPREF0063_10223"/>
<feature type="domain" description="CdaR GGDEF-like" evidence="4">
    <location>
        <begin position="204"/>
        <end position="310"/>
    </location>
</feature>
<evidence type="ECO:0000313" key="5">
    <source>
        <dbReference type="EMBL" id="EFQ84371.1"/>
    </source>
</evidence>
<evidence type="ECO:0000313" key="6">
    <source>
        <dbReference type="Proteomes" id="UP000003111"/>
    </source>
</evidence>
<keyword evidence="6" id="KW-1185">Reference proteome</keyword>
<dbReference type="Pfam" id="PF17853">
    <property type="entry name" value="GGDEF_2"/>
    <property type="match status" value="1"/>
</dbReference>
<evidence type="ECO:0000259" key="3">
    <source>
        <dbReference type="Pfam" id="PF14361"/>
    </source>
</evidence>
<dbReference type="InterPro" id="IPR041522">
    <property type="entry name" value="CdaR_GGDEF"/>
</dbReference>
<feature type="domain" description="PucR C-terminal helix-turn-helix" evidence="2">
    <location>
        <begin position="360"/>
        <end position="404"/>
    </location>
</feature>
<evidence type="ECO:0008006" key="7">
    <source>
        <dbReference type="Google" id="ProtNLM"/>
    </source>
</evidence>
<dbReference type="InterPro" id="IPR025736">
    <property type="entry name" value="PucR_C-HTH_dom"/>
</dbReference>
<dbReference type="Proteomes" id="UP000003111">
    <property type="component" value="Unassembled WGS sequence"/>
</dbReference>
<evidence type="ECO:0000259" key="2">
    <source>
        <dbReference type="Pfam" id="PF13556"/>
    </source>
</evidence>
<feature type="domain" description="RsbT co-antagonist protein RsbRD N-terminal" evidence="3">
    <location>
        <begin position="44"/>
        <end position="183"/>
    </location>
</feature>
<proteinExistence type="inferred from homology"/>
<dbReference type="InterPro" id="IPR025751">
    <property type="entry name" value="RsbRD_N_dom"/>
</dbReference>
<dbReference type="Pfam" id="PF13556">
    <property type="entry name" value="HTH_30"/>
    <property type="match status" value="1"/>
</dbReference>
<dbReference type="PANTHER" id="PTHR33744">
    <property type="entry name" value="CARBOHYDRATE DIACID REGULATOR"/>
    <property type="match status" value="1"/>
</dbReference>
<dbReference type="Gene3D" id="1.10.10.2840">
    <property type="entry name" value="PucR C-terminal helix-turn-helix domain"/>
    <property type="match status" value="1"/>
</dbReference>
<dbReference type="InterPro" id="IPR051448">
    <property type="entry name" value="CdaR-like_regulators"/>
</dbReference>
<dbReference type="eggNOG" id="COG2508">
    <property type="taxonomic scope" value="Bacteria"/>
</dbReference>
<dbReference type="AlphaFoldDB" id="E2S866"/>
<dbReference type="PANTHER" id="PTHR33744:SF1">
    <property type="entry name" value="DNA-BINDING TRANSCRIPTIONAL ACTIVATOR ADER"/>
    <property type="match status" value="1"/>
</dbReference>
<dbReference type="EMBL" id="ACLF03000002">
    <property type="protein sequence ID" value="EFQ84371.1"/>
    <property type="molecule type" value="Genomic_DNA"/>
</dbReference>
<reference evidence="5" key="1">
    <citation type="submission" date="2010-08" db="EMBL/GenBank/DDBJ databases">
        <authorList>
            <person name="Muzny D."/>
            <person name="Qin X."/>
            <person name="Buhay C."/>
            <person name="Dugan-Rocha S."/>
            <person name="Ding Y."/>
            <person name="Chen G."/>
            <person name="Hawes A."/>
            <person name="Holder M."/>
            <person name="Jhangiani S."/>
            <person name="Johnson A."/>
            <person name="Khan Z."/>
            <person name="Li Z."/>
            <person name="Liu W."/>
            <person name="Liu X."/>
            <person name="Perez L."/>
            <person name="Shen H."/>
            <person name="Wang Q."/>
            <person name="Watt J."/>
            <person name="Xi L."/>
            <person name="Xin Y."/>
            <person name="Zhou J."/>
            <person name="Deng J."/>
            <person name="Jiang H."/>
            <person name="Liu Y."/>
            <person name="Qu J."/>
            <person name="Song X.-Z."/>
            <person name="Zhang L."/>
            <person name="Villasana D."/>
            <person name="Johnson A."/>
            <person name="Liu J."/>
            <person name="Liyanage D."/>
            <person name="Lorensuhewa L."/>
            <person name="Robinson T."/>
            <person name="Song A."/>
            <person name="Song B.-B."/>
            <person name="Dinh H."/>
            <person name="Thornton R."/>
            <person name="Coyle M."/>
            <person name="Francisco L."/>
            <person name="Jackson L."/>
            <person name="Javaid M."/>
            <person name="Korchina V."/>
            <person name="Kovar C."/>
            <person name="Mata R."/>
            <person name="Mathew T."/>
            <person name="Ngo R."/>
            <person name="Nguyen L."/>
            <person name="Nguyen N."/>
            <person name="Okwuonu G."/>
            <person name="Ongeri F."/>
            <person name="Pham C."/>
            <person name="Simmons D."/>
            <person name="Wilczek-Boney K."/>
            <person name="Hale W."/>
            <person name="Jakkamsetti A."/>
            <person name="Pham P."/>
            <person name="Ruth R."/>
            <person name="San Lucas F."/>
            <person name="Warren J."/>
            <person name="Zhang J."/>
            <person name="Zhao Z."/>
            <person name="Zhou C."/>
            <person name="Zhu D."/>
            <person name="Lee S."/>
            <person name="Bess C."/>
            <person name="Blankenburg K."/>
            <person name="Forbes L."/>
            <person name="Fu Q."/>
            <person name="Gubbala S."/>
            <person name="Hirani K."/>
            <person name="Jayaseelan J.C."/>
            <person name="Lara F."/>
            <person name="Munidasa M."/>
            <person name="Palculict T."/>
            <person name="Patil S."/>
            <person name="Pu L.-L."/>
            <person name="Saada N."/>
            <person name="Tang L."/>
            <person name="Weissenberger G."/>
            <person name="Zhu Y."/>
            <person name="Hemphill L."/>
            <person name="Shang Y."/>
            <person name="Youmans B."/>
            <person name="Ayvaz T."/>
            <person name="Ross M."/>
            <person name="Santibanez J."/>
            <person name="Aqrawi P."/>
            <person name="Gross S."/>
            <person name="Joshi V."/>
            <person name="Fowler G."/>
            <person name="Nazareth L."/>
            <person name="Reid J."/>
            <person name="Worley K."/>
            <person name="Petrosino J."/>
            <person name="Highlander S."/>
            <person name="Gibbs R."/>
        </authorList>
    </citation>
    <scope>NUCLEOTIDE SEQUENCE [LARGE SCALE GENOMIC DNA]</scope>
    <source>
        <strain evidence="5">DSM 15272</strain>
    </source>
</reference>
<dbReference type="InterPro" id="IPR042070">
    <property type="entry name" value="PucR_C-HTH_sf"/>
</dbReference>
<protein>
    <recommendedName>
        <fullName evidence="7">PucR C-terminal helix-turn-helix domain-containing protein</fullName>
    </recommendedName>
</protein>
<sequence length="432" mass="47339">MEIGGALERGGSRQMTDQKTDGLARWLSVFIARESEPDALKRWVEDTTTAILGEVPEIADADGIGTGIRDTVAEHWESFLRQLSEPTFSFHLVDRAKLLAVEVANSRLTVETLIRFYRVAQQTTWAYISREVEELPDDDFDHGEVLIYFWDRASQWIDQSITASIQTFHEERGRAQAGVAAQRYETVLEVLNGQHDDPRRISTALGGYPMSVIHSALVLTCDEHDGVSGLEQLAQDLARSLGVTQPLLVRPSGRRLWVWIGTRTEPELGALVEEFNRQAASGTRAGIGSGWSGIPGFIATFKEAEGALRLAASGSIPAVCQYGEVELLVLLGCTPQVDRFVSRTLGGLAASDEATARRRETISAYLEAGGNVDDAALALQVHRNTVRYRIAQAEKALDMNISRLSPSMTVALQHLDVFHAGGSLELVTDLGQ</sequence>
<organism evidence="5 6">
    <name type="scientific">Aeromicrobium marinum DSM 15272</name>
    <dbReference type="NCBI Taxonomy" id="585531"/>
    <lineage>
        <taxon>Bacteria</taxon>
        <taxon>Bacillati</taxon>
        <taxon>Actinomycetota</taxon>
        <taxon>Actinomycetes</taxon>
        <taxon>Propionibacteriales</taxon>
        <taxon>Nocardioidaceae</taxon>
        <taxon>Aeromicrobium</taxon>
    </lineage>
</organism>
<dbReference type="Pfam" id="PF14361">
    <property type="entry name" value="RsbRD_N"/>
    <property type="match status" value="1"/>
</dbReference>
<comment type="similarity">
    <text evidence="1">Belongs to the CdaR family.</text>
</comment>
<dbReference type="OrthoDB" id="3663486at2"/>
<evidence type="ECO:0000256" key="1">
    <source>
        <dbReference type="ARBA" id="ARBA00006754"/>
    </source>
</evidence>
<dbReference type="HOGENOM" id="CLU_051160_1_0_11"/>
<gene>
    <name evidence="5" type="ORF">HMPREF0063_10223</name>
</gene>